<evidence type="ECO:0000313" key="2">
    <source>
        <dbReference type="Proteomes" id="UP000271162"/>
    </source>
</evidence>
<evidence type="ECO:0000313" key="1">
    <source>
        <dbReference type="EMBL" id="VDL68695.1"/>
    </source>
</evidence>
<name>A0A0N4XRF3_NIPBR</name>
<sequence>MTICTFNARKLASNASVEDLTMQARNIKDSVIRLTNTNLAMNIDSLEQLATRIGRLRLMRRGSIPALTVFVVYASTSDYDDEEVEELEKLYEEGHTFYNVIVRLSS</sequence>
<reference evidence="1 2" key="2">
    <citation type="submission" date="2018-11" db="EMBL/GenBank/DDBJ databases">
        <authorList>
            <consortium name="Pathogen Informatics"/>
        </authorList>
    </citation>
    <scope>NUCLEOTIDE SEQUENCE [LARGE SCALE GENOMIC DNA]</scope>
</reference>
<dbReference type="AlphaFoldDB" id="A0A0N4XRF3"/>
<proteinExistence type="predicted"/>
<dbReference type="WBParaSite" id="NBR_0000510501-mRNA-1">
    <property type="protein sequence ID" value="NBR_0000510501-mRNA-1"/>
    <property type="gene ID" value="NBR_0000510501"/>
</dbReference>
<evidence type="ECO:0000313" key="3">
    <source>
        <dbReference type="WBParaSite" id="NBR_0000510501-mRNA-1"/>
    </source>
</evidence>
<dbReference type="EMBL" id="UYSL01011319">
    <property type="protein sequence ID" value="VDL68695.1"/>
    <property type="molecule type" value="Genomic_DNA"/>
</dbReference>
<gene>
    <name evidence="1" type="ORF">NBR_LOCUS5106</name>
</gene>
<protein>
    <submittedName>
        <fullName evidence="1 3">Uncharacterized protein</fullName>
    </submittedName>
</protein>
<organism evidence="3">
    <name type="scientific">Nippostrongylus brasiliensis</name>
    <name type="common">Rat hookworm</name>
    <dbReference type="NCBI Taxonomy" id="27835"/>
    <lineage>
        <taxon>Eukaryota</taxon>
        <taxon>Metazoa</taxon>
        <taxon>Ecdysozoa</taxon>
        <taxon>Nematoda</taxon>
        <taxon>Chromadorea</taxon>
        <taxon>Rhabditida</taxon>
        <taxon>Rhabditina</taxon>
        <taxon>Rhabditomorpha</taxon>
        <taxon>Strongyloidea</taxon>
        <taxon>Heligmosomidae</taxon>
        <taxon>Nippostrongylus</taxon>
    </lineage>
</organism>
<accession>A0A0N4XRF3</accession>
<keyword evidence="2" id="KW-1185">Reference proteome</keyword>
<reference evidence="3" key="1">
    <citation type="submission" date="2017-02" db="UniProtKB">
        <authorList>
            <consortium name="WormBaseParasite"/>
        </authorList>
    </citation>
    <scope>IDENTIFICATION</scope>
</reference>
<dbReference type="Proteomes" id="UP000271162">
    <property type="component" value="Unassembled WGS sequence"/>
</dbReference>